<evidence type="ECO:0000313" key="3">
    <source>
        <dbReference type="Proteomes" id="UP000887116"/>
    </source>
</evidence>
<dbReference type="CDD" id="cd19941">
    <property type="entry name" value="TIL"/>
    <property type="match status" value="1"/>
</dbReference>
<sequence>MKTVFFIFALFLVINLAVSKVQYKNPDSVDYSFYRSFEKMHGINVDCQGNQTFTQYADCDKRCDFIDPPEDCAGATYVACACKDGYIAVDESREKCVKPEDCP</sequence>
<feature type="signal peptide" evidence="1">
    <location>
        <begin position="1"/>
        <end position="19"/>
    </location>
</feature>
<dbReference type="EMBL" id="BMAO01018527">
    <property type="protein sequence ID" value="GFR24072.1"/>
    <property type="molecule type" value="Genomic_DNA"/>
</dbReference>
<dbReference type="Gene3D" id="2.10.25.10">
    <property type="entry name" value="Laminin"/>
    <property type="match status" value="1"/>
</dbReference>
<protein>
    <submittedName>
        <fullName evidence="2">TIL domain-containing protein</fullName>
    </submittedName>
</protein>
<dbReference type="Proteomes" id="UP000887116">
    <property type="component" value="Unassembled WGS sequence"/>
</dbReference>
<keyword evidence="3" id="KW-1185">Reference proteome</keyword>
<comment type="caution">
    <text evidence="2">The sequence shown here is derived from an EMBL/GenBank/DDBJ whole genome shotgun (WGS) entry which is preliminary data.</text>
</comment>
<dbReference type="OrthoDB" id="6407023at2759"/>
<dbReference type="InterPro" id="IPR036084">
    <property type="entry name" value="Ser_inhib-like_sf"/>
</dbReference>
<organism evidence="2 3">
    <name type="scientific">Trichonephila clavata</name>
    <name type="common">Joro spider</name>
    <name type="synonym">Nephila clavata</name>
    <dbReference type="NCBI Taxonomy" id="2740835"/>
    <lineage>
        <taxon>Eukaryota</taxon>
        <taxon>Metazoa</taxon>
        <taxon>Ecdysozoa</taxon>
        <taxon>Arthropoda</taxon>
        <taxon>Chelicerata</taxon>
        <taxon>Arachnida</taxon>
        <taxon>Araneae</taxon>
        <taxon>Araneomorphae</taxon>
        <taxon>Entelegynae</taxon>
        <taxon>Araneoidea</taxon>
        <taxon>Nephilidae</taxon>
        <taxon>Trichonephila</taxon>
    </lineage>
</organism>
<gene>
    <name evidence="2" type="primary">NCL1_33209</name>
    <name evidence="2" type="ORF">TNCT_425081</name>
</gene>
<dbReference type="SUPFAM" id="SSF57567">
    <property type="entry name" value="Serine protease inhibitors"/>
    <property type="match status" value="1"/>
</dbReference>
<proteinExistence type="predicted"/>
<name>A0A8X6LX99_TRICU</name>
<feature type="chain" id="PRO_5036458750" evidence="1">
    <location>
        <begin position="20"/>
        <end position="103"/>
    </location>
</feature>
<evidence type="ECO:0000313" key="2">
    <source>
        <dbReference type="EMBL" id="GFR24072.1"/>
    </source>
</evidence>
<evidence type="ECO:0000256" key="1">
    <source>
        <dbReference type="SAM" id="SignalP"/>
    </source>
</evidence>
<keyword evidence="1" id="KW-0732">Signal</keyword>
<accession>A0A8X6LX99</accession>
<reference evidence="2" key="1">
    <citation type="submission" date="2020-07" db="EMBL/GenBank/DDBJ databases">
        <title>Multicomponent nature underlies the extraordinary mechanical properties of spider dragline silk.</title>
        <authorList>
            <person name="Kono N."/>
            <person name="Nakamura H."/>
            <person name="Mori M."/>
            <person name="Yoshida Y."/>
            <person name="Ohtoshi R."/>
            <person name="Malay A.D."/>
            <person name="Moran D.A.P."/>
            <person name="Tomita M."/>
            <person name="Numata K."/>
            <person name="Arakawa K."/>
        </authorList>
    </citation>
    <scope>NUCLEOTIDE SEQUENCE</scope>
</reference>
<dbReference type="AlphaFoldDB" id="A0A8X6LX99"/>